<dbReference type="Proteomes" id="UP000736335">
    <property type="component" value="Unassembled WGS sequence"/>
</dbReference>
<proteinExistence type="predicted"/>
<gene>
    <name evidence="1" type="ORF">BJ322DRAFT_256149</name>
</gene>
<keyword evidence="2" id="KW-1185">Reference proteome</keyword>
<evidence type="ECO:0000313" key="1">
    <source>
        <dbReference type="EMBL" id="KAF9781157.1"/>
    </source>
</evidence>
<name>A0A9P6H7J3_9AGAM</name>
<comment type="caution">
    <text evidence="1">The sequence shown here is derived from an EMBL/GenBank/DDBJ whole genome shotgun (WGS) entry which is preliminary data.</text>
</comment>
<evidence type="ECO:0000313" key="2">
    <source>
        <dbReference type="Proteomes" id="UP000736335"/>
    </source>
</evidence>
<reference evidence="1" key="1">
    <citation type="journal article" date="2020" name="Nat. Commun.">
        <title>Large-scale genome sequencing of mycorrhizal fungi provides insights into the early evolution of symbiotic traits.</title>
        <authorList>
            <person name="Miyauchi S."/>
            <person name="Kiss E."/>
            <person name="Kuo A."/>
            <person name="Drula E."/>
            <person name="Kohler A."/>
            <person name="Sanchez-Garcia M."/>
            <person name="Morin E."/>
            <person name="Andreopoulos B."/>
            <person name="Barry K.W."/>
            <person name="Bonito G."/>
            <person name="Buee M."/>
            <person name="Carver A."/>
            <person name="Chen C."/>
            <person name="Cichocki N."/>
            <person name="Clum A."/>
            <person name="Culley D."/>
            <person name="Crous P.W."/>
            <person name="Fauchery L."/>
            <person name="Girlanda M."/>
            <person name="Hayes R.D."/>
            <person name="Keri Z."/>
            <person name="LaButti K."/>
            <person name="Lipzen A."/>
            <person name="Lombard V."/>
            <person name="Magnuson J."/>
            <person name="Maillard F."/>
            <person name="Murat C."/>
            <person name="Nolan M."/>
            <person name="Ohm R.A."/>
            <person name="Pangilinan J."/>
            <person name="Pereira M.F."/>
            <person name="Perotto S."/>
            <person name="Peter M."/>
            <person name="Pfister S."/>
            <person name="Riley R."/>
            <person name="Sitrit Y."/>
            <person name="Stielow J.B."/>
            <person name="Szollosi G."/>
            <person name="Zifcakova L."/>
            <person name="Stursova M."/>
            <person name="Spatafora J.W."/>
            <person name="Tedersoo L."/>
            <person name="Vaario L.M."/>
            <person name="Yamada A."/>
            <person name="Yan M."/>
            <person name="Wang P."/>
            <person name="Xu J."/>
            <person name="Bruns T."/>
            <person name="Baldrian P."/>
            <person name="Vilgalys R."/>
            <person name="Dunand C."/>
            <person name="Henrissat B."/>
            <person name="Grigoriev I.V."/>
            <person name="Hibbett D."/>
            <person name="Nagy L.G."/>
            <person name="Martin F.M."/>
        </authorList>
    </citation>
    <scope>NUCLEOTIDE SEQUENCE</scope>
    <source>
        <strain evidence="1">UH-Tt-Lm1</strain>
    </source>
</reference>
<dbReference type="AlphaFoldDB" id="A0A9P6H7J3"/>
<sequence length="201" mass="22389">MGRDLAFVDSGETRIRCCGACGASRHRGLVRRLKCGCVSSFSLHSPSYFHMLPSPCNDLDNNYIHLSVFASPWRATTEPGPTAESFFDQSQNYPHVGLHPFEFPHFPEPHRMPLIREGVDNTRPALQDIETAERYQRGSVFQIAIGSTLEHAGTVHMQKSGVVDSEHPKSAEADVWSELKSTTERTPTTAWEITIHTPNAS</sequence>
<organism evidence="1 2">
    <name type="scientific">Thelephora terrestris</name>
    <dbReference type="NCBI Taxonomy" id="56493"/>
    <lineage>
        <taxon>Eukaryota</taxon>
        <taxon>Fungi</taxon>
        <taxon>Dikarya</taxon>
        <taxon>Basidiomycota</taxon>
        <taxon>Agaricomycotina</taxon>
        <taxon>Agaricomycetes</taxon>
        <taxon>Thelephorales</taxon>
        <taxon>Thelephoraceae</taxon>
        <taxon>Thelephora</taxon>
    </lineage>
</organism>
<dbReference type="EMBL" id="WIUZ02000014">
    <property type="protein sequence ID" value="KAF9781157.1"/>
    <property type="molecule type" value="Genomic_DNA"/>
</dbReference>
<accession>A0A9P6H7J3</accession>
<reference evidence="1" key="2">
    <citation type="submission" date="2020-11" db="EMBL/GenBank/DDBJ databases">
        <authorList>
            <consortium name="DOE Joint Genome Institute"/>
            <person name="Kuo A."/>
            <person name="Miyauchi S."/>
            <person name="Kiss E."/>
            <person name="Drula E."/>
            <person name="Kohler A."/>
            <person name="Sanchez-Garcia M."/>
            <person name="Andreopoulos B."/>
            <person name="Barry K.W."/>
            <person name="Bonito G."/>
            <person name="Buee M."/>
            <person name="Carver A."/>
            <person name="Chen C."/>
            <person name="Cichocki N."/>
            <person name="Clum A."/>
            <person name="Culley D."/>
            <person name="Crous P.W."/>
            <person name="Fauchery L."/>
            <person name="Girlanda M."/>
            <person name="Hayes R."/>
            <person name="Keri Z."/>
            <person name="Labutti K."/>
            <person name="Lipzen A."/>
            <person name="Lombard V."/>
            <person name="Magnuson J."/>
            <person name="Maillard F."/>
            <person name="Morin E."/>
            <person name="Murat C."/>
            <person name="Nolan M."/>
            <person name="Ohm R."/>
            <person name="Pangilinan J."/>
            <person name="Pereira M."/>
            <person name="Perotto S."/>
            <person name="Peter M."/>
            <person name="Riley R."/>
            <person name="Sitrit Y."/>
            <person name="Stielow B."/>
            <person name="Szollosi G."/>
            <person name="Zifcakova L."/>
            <person name="Stursova M."/>
            <person name="Spatafora J.W."/>
            <person name="Tedersoo L."/>
            <person name="Vaario L.-M."/>
            <person name="Yamada A."/>
            <person name="Yan M."/>
            <person name="Wang P."/>
            <person name="Xu J."/>
            <person name="Bruns T."/>
            <person name="Baldrian P."/>
            <person name="Vilgalys R."/>
            <person name="Henrissat B."/>
            <person name="Grigoriev I.V."/>
            <person name="Hibbett D."/>
            <person name="Nagy L.G."/>
            <person name="Martin F.M."/>
        </authorList>
    </citation>
    <scope>NUCLEOTIDE SEQUENCE</scope>
    <source>
        <strain evidence="1">UH-Tt-Lm1</strain>
    </source>
</reference>
<protein>
    <submittedName>
        <fullName evidence="1">Uncharacterized protein</fullName>
    </submittedName>
</protein>